<dbReference type="PANTHER" id="PTHR30012:SF0">
    <property type="entry name" value="TYPE II SECRETION SYSTEM PROTEIN F-RELATED"/>
    <property type="match status" value="1"/>
</dbReference>
<dbReference type="GO" id="GO:0005886">
    <property type="term" value="C:plasma membrane"/>
    <property type="evidence" value="ECO:0007669"/>
    <property type="project" value="UniProtKB-SubCell"/>
</dbReference>
<feature type="transmembrane region" description="Helical" evidence="8">
    <location>
        <begin position="387"/>
        <end position="412"/>
    </location>
</feature>
<keyword evidence="11" id="KW-1185">Reference proteome</keyword>
<dbReference type="Proteomes" id="UP000324996">
    <property type="component" value="Unassembled WGS sequence"/>
</dbReference>
<evidence type="ECO:0000256" key="6">
    <source>
        <dbReference type="ARBA" id="ARBA00022989"/>
    </source>
</evidence>
<feature type="domain" description="Type II secretion system protein GspF" evidence="9">
    <location>
        <begin position="288"/>
        <end position="408"/>
    </location>
</feature>
<evidence type="ECO:0000256" key="7">
    <source>
        <dbReference type="ARBA" id="ARBA00023136"/>
    </source>
</evidence>
<keyword evidence="3" id="KW-1003">Cell membrane</keyword>
<evidence type="ECO:0000256" key="5">
    <source>
        <dbReference type="ARBA" id="ARBA00022692"/>
    </source>
</evidence>
<dbReference type="EMBL" id="BKCN01000012">
    <property type="protein sequence ID" value="GER04649.1"/>
    <property type="molecule type" value="Genomic_DNA"/>
</dbReference>
<reference evidence="10 11" key="1">
    <citation type="submission" date="2019-09" db="EMBL/GenBank/DDBJ databases">
        <title>NBRP : Genome information of microbial organism related human and environment.</title>
        <authorList>
            <person name="Hattori M."/>
            <person name="Oshima K."/>
            <person name="Inaba H."/>
            <person name="Suda W."/>
            <person name="Sakamoto M."/>
            <person name="Iino T."/>
            <person name="Kitahara M."/>
            <person name="Oshida Y."/>
            <person name="Iida T."/>
            <person name="Kudo T."/>
            <person name="Itoh T."/>
            <person name="Ohkuma M."/>
        </authorList>
    </citation>
    <scope>NUCLEOTIDE SEQUENCE [LARGE SCALE GENOMIC DNA]</scope>
    <source>
        <strain evidence="10 11">Q-1</strain>
    </source>
</reference>
<comment type="similarity">
    <text evidence="2">Belongs to the GSP F family.</text>
</comment>
<dbReference type="InterPro" id="IPR042094">
    <property type="entry name" value="T2SS_GspF_sf"/>
</dbReference>
<name>A0A5A7NC70_9PROT</name>
<accession>A0A5A7NC70</accession>
<keyword evidence="7 8" id="KW-0472">Membrane</keyword>
<sequence>MAVFSYRAVDQSGRLVEGTFHGADQAALIAHLRGQGLQPVQMTDLSRKDAGIFSGGLFSRAGRLGFSLDQAKAKKLTSGGLAMMSRELATLLDAGLPLEQGLQMLAQQDGGRTVAAKVAGGLLEKVRSGASFADALQDQSENFPGHFIGLVRAGEAGGTLDRVLLKLADSLERSHALAQDIRSALNYPILILVASGGAVLVLLLGVIPEFEPLFSSAGNALPMSARIVMGASRLLQKFWWALPLAIIIFYIIMRFISADASLRARIQGLWLDLPLIGPLMRKIEAARFCGTLGTLIENGVDVVPALQMSGKTLSNARLVRAVEQVVPRLRRGEGLAEPLVEAGVLPPLAARLIRVGEQSGRLDVMLLTTARIYEGEIGRETRKLVSLLVPMVTLFLGILVAGIIGSILSAILTSYDLPF</sequence>
<organism evidence="10 11">
    <name type="scientific">Iodidimonas nitroreducens</name>
    <dbReference type="NCBI Taxonomy" id="1236968"/>
    <lineage>
        <taxon>Bacteria</taxon>
        <taxon>Pseudomonadati</taxon>
        <taxon>Pseudomonadota</taxon>
        <taxon>Alphaproteobacteria</taxon>
        <taxon>Iodidimonadales</taxon>
        <taxon>Iodidimonadaceae</taxon>
        <taxon>Iodidimonas</taxon>
    </lineage>
</organism>
<evidence type="ECO:0000313" key="11">
    <source>
        <dbReference type="Proteomes" id="UP000324996"/>
    </source>
</evidence>
<evidence type="ECO:0000256" key="4">
    <source>
        <dbReference type="ARBA" id="ARBA00022519"/>
    </source>
</evidence>
<dbReference type="FunFam" id="1.20.81.30:FF:000001">
    <property type="entry name" value="Type II secretion system protein F"/>
    <property type="match status" value="1"/>
</dbReference>
<dbReference type="PRINTS" id="PR00812">
    <property type="entry name" value="BCTERIALGSPF"/>
</dbReference>
<dbReference type="Pfam" id="PF00482">
    <property type="entry name" value="T2SSF"/>
    <property type="match status" value="2"/>
</dbReference>
<feature type="transmembrane region" description="Helical" evidence="8">
    <location>
        <begin position="187"/>
        <end position="207"/>
    </location>
</feature>
<evidence type="ECO:0000256" key="1">
    <source>
        <dbReference type="ARBA" id="ARBA00004429"/>
    </source>
</evidence>
<keyword evidence="4" id="KW-0997">Cell inner membrane</keyword>
<evidence type="ECO:0000256" key="8">
    <source>
        <dbReference type="SAM" id="Phobius"/>
    </source>
</evidence>
<keyword evidence="5 8" id="KW-0812">Transmembrane</keyword>
<evidence type="ECO:0000256" key="3">
    <source>
        <dbReference type="ARBA" id="ARBA00022475"/>
    </source>
</evidence>
<comment type="subcellular location">
    <subcellularLocation>
        <location evidence="1">Cell inner membrane</location>
        <topology evidence="1">Multi-pass membrane protein</topology>
    </subcellularLocation>
</comment>
<feature type="domain" description="Type II secretion system protein GspF" evidence="9">
    <location>
        <begin position="85"/>
        <end position="208"/>
    </location>
</feature>
<dbReference type="InterPro" id="IPR003004">
    <property type="entry name" value="GspF/PilC"/>
</dbReference>
<feature type="transmembrane region" description="Helical" evidence="8">
    <location>
        <begin position="238"/>
        <end position="256"/>
    </location>
</feature>
<evidence type="ECO:0000259" key="9">
    <source>
        <dbReference type="Pfam" id="PF00482"/>
    </source>
</evidence>
<dbReference type="RefSeq" id="WP_042085601.1">
    <property type="nucleotide sequence ID" value="NZ_BKCN01000012.1"/>
</dbReference>
<dbReference type="InterPro" id="IPR018076">
    <property type="entry name" value="T2SS_GspF_dom"/>
</dbReference>
<comment type="caution">
    <text evidence="10">The sequence shown here is derived from an EMBL/GenBank/DDBJ whole genome shotgun (WGS) entry which is preliminary data.</text>
</comment>
<protein>
    <submittedName>
        <fullName evidence="10">Type II secretion system protein GspF</fullName>
    </submittedName>
</protein>
<gene>
    <name evidence="10" type="ORF">JCM17846_23310</name>
</gene>
<dbReference type="AlphaFoldDB" id="A0A5A7NC70"/>
<dbReference type="Gene3D" id="1.20.81.30">
    <property type="entry name" value="Type II secretion system (T2SS), domain F"/>
    <property type="match status" value="2"/>
</dbReference>
<keyword evidence="6 8" id="KW-1133">Transmembrane helix</keyword>
<proteinExistence type="inferred from homology"/>
<evidence type="ECO:0000313" key="10">
    <source>
        <dbReference type="EMBL" id="GER04649.1"/>
    </source>
</evidence>
<evidence type="ECO:0000256" key="2">
    <source>
        <dbReference type="ARBA" id="ARBA00005745"/>
    </source>
</evidence>
<dbReference type="PANTHER" id="PTHR30012">
    <property type="entry name" value="GENERAL SECRETION PATHWAY PROTEIN"/>
    <property type="match status" value="1"/>
</dbReference>